<name>A0ABT2MYX9_9CYAN</name>
<dbReference type="EMBL" id="JAMXFF010000058">
    <property type="protein sequence ID" value="MCT7969737.1"/>
    <property type="molecule type" value="Genomic_DNA"/>
</dbReference>
<gene>
    <name evidence="1" type="ORF">NG799_25830</name>
</gene>
<organism evidence="1 2">
    <name type="scientific">Laspinema palackyanum D2a</name>
    <dbReference type="NCBI Taxonomy" id="2953684"/>
    <lineage>
        <taxon>Bacteria</taxon>
        <taxon>Bacillati</taxon>
        <taxon>Cyanobacteriota</taxon>
        <taxon>Cyanophyceae</taxon>
        <taxon>Oscillatoriophycideae</taxon>
        <taxon>Oscillatoriales</taxon>
        <taxon>Laspinemataceae</taxon>
        <taxon>Laspinema</taxon>
        <taxon>Laspinema palackyanum</taxon>
    </lineage>
</organism>
<accession>A0ABT2MYX9</accession>
<dbReference type="RefSeq" id="WP_368009185.1">
    <property type="nucleotide sequence ID" value="NZ_JAMXFF010000058.1"/>
</dbReference>
<comment type="caution">
    <text evidence="1">The sequence shown here is derived from an EMBL/GenBank/DDBJ whole genome shotgun (WGS) entry which is preliminary data.</text>
</comment>
<sequence length="141" mass="15655">MSRYKAGNFVAVINRFDRCGYIVGIDEKGKGYRINTGQDVIYRYEKELVLISSDAPINFGLVTKKLDAASTSEIQSSGVNNNILNFLKTNTHQAKAFGDWIVKMPKETLRVFLEVVKESGISLPDTVNINLGIVSIPITNK</sequence>
<proteinExistence type="predicted"/>
<keyword evidence="2" id="KW-1185">Reference proteome</keyword>
<protein>
    <submittedName>
        <fullName evidence="1">Uncharacterized protein</fullName>
    </submittedName>
</protein>
<reference evidence="1 2" key="1">
    <citation type="journal article" date="2022" name="Front. Microbiol.">
        <title>High genomic differentiation and limited gene flow indicate recent cryptic speciation within the genus Laspinema (cyanobacteria).</title>
        <authorList>
            <person name="Stanojkovic A."/>
            <person name="Skoupy S."/>
            <person name="Skaloud P."/>
            <person name="Dvorak P."/>
        </authorList>
    </citation>
    <scope>NUCLEOTIDE SEQUENCE [LARGE SCALE GENOMIC DNA]</scope>
    <source>
        <strain evidence="1 2">D2a</strain>
    </source>
</reference>
<evidence type="ECO:0000313" key="2">
    <source>
        <dbReference type="Proteomes" id="UP001525890"/>
    </source>
</evidence>
<dbReference type="Proteomes" id="UP001525890">
    <property type="component" value="Unassembled WGS sequence"/>
</dbReference>
<evidence type="ECO:0000313" key="1">
    <source>
        <dbReference type="EMBL" id="MCT7969737.1"/>
    </source>
</evidence>